<dbReference type="AlphaFoldDB" id="A0A023G0P1"/>
<dbReference type="EMBL" id="GBBL01000041">
    <property type="protein sequence ID" value="JAC27279.1"/>
    <property type="molecule type" value="mRNA"/>
</dbReference>
<keyword evidence="3" id="KW-0732">Signal</keyword>
<reference evidence="4" key="1">
    <citation type="submission" date="2014-03" db="EMBL/GenBank/DDBJ databases">
        <title>The sialotranscriptome of Amblyomma triste, Amblyomma parvum and Amblyomma cajennense ticks, uncovered by 454-based RNA-seq.</title>
        <authorList>
            <person name="Garcia G.R."/>
            <person name="Gardinassi L.G."/>
            <person name="Ribeiro J.M."/>
            <person name="Anatrielo E."/>
            <person name="Ferreira B.R."/>
            <person name="Moreira H.N."/>
            <person name="Mafra C."/>
            <person name="Olegario M.M."/>
            <person name="Szabo P.J."/>
            <person name="Miranda-Santos I.K."/>
            <person name="Maruyama S.R."/>
        </authorList>
    </citation>
    <scope>NUCLEOTIDE SEQUENCE</scope>
    <source>
        <strain evidence="4">Araguapaz</strain>
        <tissue evidence="4">Salivary glands</tissue>
    </source>
</reference>
<dbReference type="GO" id="GO:0004185">
    <property type="term" value="F:serine-type carboxypeptidase activity"/>
    <property type="evidence" value="ECO:0007669"/>
    <property type="project" value="InterPro"/>
</dbReference>
<protein>
    <recommendedName>
        <fullName evidence="5">Serine carboxypeptidase lysosomal cathepsin a</fullName>
    </recommendedName>
</protein>
<sequence>MNTIFLLLFVIWTVLFTTRHVTRRKATLTEEERRKFDEPLFLTPLLESNDTAQARRLSRVTLFEEYGVEAHSGYVTVNKGYGSHLFFLLAKAKHLPDTAPLILWTFGGPGVSSLIGPLLFNGPVVIDSLGRLNAAPGEHLQRLRTSCTWTTPWAAATASPSTTKTTGLSPRVWTMPSMAWTSYCASSRCCSRSSVATSSTLPESRIRRGTPSASPTGTT</sequence>
<name>A0A023G0P1_AMBPA</name>
<evidence type="ECO:0000256" key="2">
    <source>
        <dbReference type="SAM" id="MobiDB-lite"/>
    </source>
</evidence>
<evidence type="ECO:0008006" key="5">
    <source>
        <dbReference type="Google" id="ProtNLM"/>
    </source>
</evidence>
<evidence type="ECO:0000256" key="1">
    <source>
        <dbReference type="ARBA" id="ARBA00009431"/>
    </source>
</evidence>
<organism evidence="4">
    <name type="scientific">Amblyomma parvum</name>
    <name type="common">South American tick</name>
    <dbReference type="NCBI Taxonomy" id="251391"/>
    <lineage>
        <taxon>Eukaryota</taxon>
        <taxon>Metazoa</taxon>
        <taxon>Ecdysozoa</taxon>
        <taxon>Arthropoda</taxon>
        <taxon>Chelicerata</taxon>
        <taxon>Arachnida</taxon>
        <taxon>Acari</taxon>
        <taxon>Parasitiformes</taxon>
        <taxon>Ixodida</taxon>
        <taxon>Ixodoidea</taxon>
        <taxon>Ixodidae</taxon>
        <taxon>Amblyomminae</taxon>
        <taxon>Amblyomma</taxon>
    </lineage>
</organism>
<dbReference type="InterPro" id="IPR029058">
    <property type="entry name" value="AB_hydrolase_fold"/>
</dbReference>
<accession>A0A023G0P1</accession>
<dbReference type="Gene3D" id="3.40.50.1820">
    <property type="entry name" value="alpha/beta hydrolase"/>
    <property type="match status" value="1"/>
</dbReference>
<feature type="chain" id="PRO_5001516400" description="Serine carboxypeptidase lysosomal cathepsin a" evidence="3">
    <location>
        <begin position="18"/>
        <end position="219"/>
    </location>
</feature>
<proteinExistence type="evidence at transcript level"/>
<evidence type="ECO:0000256" key="3">
    <source>
        <dbReference type="SAM" id="SignalP"/>
    </source>
</evidence>
<dbReference type="InterPro" id="IPR001563">
    <property type="entry name" value="Peptidase_S10"/>
</dbReference>
<feature type="signal peptide" evidence="3">
    <location>
        <begin position="1"/>
        <end position="17"/>
    </location>
</feature>
<dbReference type="GO" id="GO:0006508">
    <property type="term" value="P:proteolysis"/>
    <property type="evidence" value="ECO:0007669"/>
    <property type="project" value="InterPro"/>
</dbReference>
<evidence type="ECO:0000313" key="4">
    <source>
        <dbReference type="EMBL" id="JAC27279.1"/>
    </source>
</evidence>
<dbReference type="SUPFAM" id="SSF53474">
    <property type="entry name" value="alpha/beta-Hydrolases"/>
    <property type="match status" value="1"/>
</dbReference>
<dbReference type="Pfam" id="PF00450">
    <property type="entry name" value="Peptidase_S10"/>
    <property type="match status" value="1"/>
</dbReference>
<comment type="similarity">
    <text evidence="1">Belongs to the peptidase S10 family.</text>
</comment>
<feature type="region of interest" description="Disordered" evidence="2">
    <location>
        <begin position="200"/>
        <end position="219"/>
    </location>
</feature>